<dbReference type="PROSITE" id="PS51257">
    <property type="entry name" value="PROKAR_LIPOPROTEIN"/>
    <property type="match status" value="1"/>
</dbReference>
<reference evidence="3" key="1">
    <citation type="journal article" date="2005" name="Nature">
        <title>The map-based sequence of the rice genome.</title>
        <authorList>
            <consortium name="International rice genome sequencing project (IRGSP)"/>
            <person name="Matsumoto T."/>
            <person name="Wu J."/>
            <person name="Kanamori H."/>
            <person name="Katayose Y."/>
            <person name="Fujisawa M."/>
            <person name="Namiki N."/>
            <person name="Mizuno H."/>
            <person name="Yamamoto K."/>
            <person name="Antonio B.A."/>
            <person name="Baba T."/>
            <person name="Sakata K."/>
            <person name="Nagamura Y."/>
            <person name="Aoki H."/>
            <person name="Arikawa K."/>
            <person name="Arita K."/>
            <person name="Bito T."/>
            <person name="Chiden Y."/>
            <person name="Fujitsuka N."/>
            <person name="Fukunaka R."/>
            <person name="Hamada M."/>
            <person name="Harada C."/>
            <person name="Hayashi A."/>
            <person name="Hijishita S."/>
            <person name="Honda M."/>
            <person name="Hosokawa S."/>
            <person name="Ichikawa Y."/>
            <person name="Idonuma A."/>
            <person name="Iijima M."/>
            <person name="Ikeda M."/>
            <person name="Ikeno M."/>
            <person name="Ito K."/>
            <person name="Ito S."/>
            <person name="Ito T."/>
            <person name="Ito Y."/>
            <person name="Ito Y."/>
            <person name="Iwabuchi A."/>
            <person name="Kamiya K."/>
            <person name="Karasawa W."/>
            <person name="Kurita K."/>
            <person name="Katagiri S."/>
            <person name="Kikuta A."/>
            <person name="Kobayashi H."/>
            <person name="Kobayashi N."/>
            <person name="Machita K."/>
            <person name="Maehara T."/>
            <person name="Masukawa M."/>
            <person name="Mizubayashi T."/>
            <person name="Mukai Y."/>
            <person name="Nagasaki H."/>
            <person name="Nagata Y."/>
            <person name="Naito S."/>
            <person name="Nakashima M."/>
            <person name="Nakama Y."/>
            <person name="Nakamichi Y."/>
            <person name="Nakamura M."/>
            <person name="Meguro A."/>
            <person name="Negishi M."/>
            <person name="Ohta I."/>
            <person name="Ohta T."/>
            <person name="Okamoto M."/>
            <person name="Ono N."/>
            <person name="Saji S."/>
            <person name="Sakaguchi M."/>
            <person name="Sakai K."/>
            <person name="Shibata M."/>
            <person name="Shimokawa T."/>
            <person name="Song J."/>
            <person name="Takazaki Y."/>
            <person name="Terasawa K."/>
            <person name="Tsugane M."/>
            <person name="Tsuji K."/>
            <person name="Ueda S."/>
            <person name="Waki K."/>
            <person name="Yamagata H."/>
            <person name="Yamamoto M."/>
            <person name="Yamamoto S."/>
            <person name="Yamane H."/>
            <person name="Yoshiki S."/>
            <person name="Yoshihara R."/>
            <person name="Yukawa K."/>
            <person name="Zhong H."/>
            <person name="Yano M."/>
            <person name="Yuan Q."/>
            <person name="Ouyang S."/>
            <person name="Liu J."/>
            <person name="Jones K.M."/>
            <person name="Gansberger K."/>
            <person name="Moffat K."/>
            <person name="Hill J."/>
            <person name="Bera J."/>
            <person name="Fadrosh D."/>
            <person name="Jin S."/>
            <person name="Johri S."/>
            <person name="Kim M."/>
            <person name="Overton L."/>
            <person name="Reardon M."/>
            <person name="Tsitrin T."/>
            <person name="Vuong H."/>
            <person name="Weaver B."/>
            <person name="Ciecko A."/>
            <person name="Tallon L."/>
            <person name="Jackson J."/>
            <person name="Pai G."/>
            <person name="Aken S.V."/>
            <person name="Utterback T."/>
            <person name="Reidmuller S."/>
            <person name="Feldblyum T."/>
            <person name="Hsiao J."/>
            <person name="Zismann V."/>
            <person name="Iobst S."/>
            <person name="de Vazeille A.R."/>
            <person name="Buell C.R."/>
            <person name="Ying K."/>
            <person name="Li Y."/>
            <person name="Lu T."/>
            <person name="Huang Y."/>
            <person name="Zhao Q."/>
            <person name="Feng Q."/>
            <person name="Zhang L."/>
            <person name="Zhu J."/>
            <person name="Weng Q."/>
            <person name="Mu J."/>
            <person name="Lu Y."/>
            <person name="Fan D."/>
            <person name="Liu Y."/>
            <person name="Guan J."/>
            <person name="Zhang Y."/>
            <person name="Yu S."/>
            <person name="Liu X."/>
            <person name="Zhang Y."/>
            <person name="Hong G."/>
            <person name="Han B."/>
            <person name="Choisne N."/>
            <person name="Demange N."/>
            <person name="Orjeda G."/>
            <person name="Samain S."/>
            <person name="Cattolico L."/>
            <person name="Pelletier E."/>
            <person name="Couloux A."/>
            <person name="Segurens B."/>
            <person name="Wincker P."/>
            <person name="D'Hont A."/>
            <person name="Scarpelli C."/>
            <person name="Weissenbach J."/>
            <person name="Salanoubat M."/>
            <person name="Quetier F."/>
            <person name="Yu Y."/>
            <person name="Kim H.R."/>
            <person name="Rambo T."/>
            <person name="Currie J."/>
            <person name="Collura K."/>
            <person name="Luo M."/>
            <person name="Yang T."/>
            <person name="Ammiraju J.S.S."/>
            <person name="Engler F."/>
            <person name="Soderlund C."/>
            <person name="Wing R.A."/>
            <person name="Palmer L.E."/>
            <person name="de la Bastide M."/>
            <person name="Spiegel L."/>
            <person name="Nascimento L."/>
            <person name="Zutavern T."/>
            <person name="O'Shaughnessy A."/>
            <person name="Dike S."/>
            <person name="Dedhia N."/>
            <person name="Preston R."/>
            <person name="Balija V."/>
            <person name="McCombie W.R."/>
            <person name="Chow T."/>
            <person name="Chen H."/>
            <person name="Chung M."/>
            <person name="Chen C."/>
            <person name="Shaw J."/>
            <person name="Wu H."/>
            <person name="Hsiao K."/>
            <person name="Chao Y."/>
            <person name="Chu M."/>
            <person name="Cheng C."/>
            <person name="Hour A."/>
            <person name="Lee P."/>
            <person name="Lin S."/>
            <person name="Lin Y."/>
            <person name="Liou J."/>
            <person name="Liu S."/>
            <person name="Hsing Y."/>
            <person name="Raghuvanshi S."/>
            <person name="Mohanty A."/>
            <person name="Bharti A.K."/>
            <person name="Gaur A."/>
            <person name="Gupta V."/>
            <person name="Kumar D."/>
            <person name="Ravi V."/>
            <person name="Vij S."/>
            <person name="Kapur A."/>
            <person name="Khurana P."/>
            <person name="Khurana P."/>
            <person name="Khurana J.P."/>
            <person name="Tyagi A.K."/>
            <person name="Gaikwad K."/>
            <person name="Singh A."/>
            <person name="Dalal V."/>
            <person name="Srivastava S."/>
            <person name="Dixit A."/>
            <person name="Pal A.K."/>
            <person name="Ghazi I.A."/>
            <person name="Yadav M."/>
            <person name="Pandit A."/>
            <person name="Bhargava A."/>
            <person name="Sureshbabu K."/>
            <person name="Batra K."/>
            <person name="Sharma T.R."/>
            <person name="Mohapatra T."/>
            <person name="Singh N.K."/>
            <person name="Messing J."/>
            <person name="Nelson A.B."/>
            <person name="Fuks G."/>
            <person name="Kavchok S."/>
            <person name="Keizer G."/>
            <person name="Linton E."/>
            <person name="Llaca V."/>
            <person name="Song R."/>
            <person name="Tanyolac B."/>
            <person name="Young S."/>
            <person name="Ho-Il K."/>
            <person name="Hahn J.H."/>
            <person name="Sangsakoo G."/>
            <person name="Vanavichit A."/>
            <person name="de Mattos Luiz.A.T."/>
            <person name="Zimmer P.D."/>
            <person name="Malone G."/>
            <person name="Dellagostin O."/>
            <person name="de Oliveira A.C."/>
            <person name="Bevan M."/>
            <person name="Bancroft I."/>
            <person name="Minx P."/>
            <person name="Cordum H."/>
            <person name="Wilson R."/>
            <person name="Cheng Z."/>
            <person name="Jin W."/>
            <person name="Jiang J."/>
            <person name="Leong S.A."/>
            <person name="Iwama H."/>
            <person name="Gojobori T."/>
            <person name="Itoh T."/>
            <person name="Niimura Y."/>
            <person name="Fujii Y."/>
            <person name="Habara T."/>
            <person name="Sakai H."/>
            <person name="Sato Y."/>
            <person name="Wilson G."/>
            <person name="Kumar K."/>
            <person name="McCouch S."/>
            <person name="Juretic N."/>
            <person name="Hoen D."/>
            <person name="Wright S."/>
            <person name="Bruskiewich R."/>
            <person name="Bureau T."/>
            <person name="Miyao A."/>
            <person name="Hirochika H."/>
            <person name="Nishikawa T."/>
            <person name="Kadowaki K."/>
            <person name="Sugiura M."/>
            <person name="Burr B."/>
            <person name="Sasaki T."/>
        </authorList>
    </citation>
    <scope>NUCLEOTIDE SEQUENCE [LARGE SCALE GENOMIC DNA]</scope>
    <source>
        <strain evidence="3">cv. Nipponbare</strain>
    </source>
</reference>
<reference evidence="3" key="2">
    <citation type="journal article" date="2008" name="Nucleic Acids Res.">
        <title>The rice annotation project database (RAP-DB): 2008 update.</title>
        <authorList>
            <consortium name="The rice annotation project (RAP)"/>
        </authorList>
    </citation>
    <scope>GENOME REANNOTATION</scope>
    <source>
        <strain evidence="3">cv. Nipponbare</strain>
    </source>
</reference>
<evidence type="ECO:0000256" key="1">
    <source>
        <dbReference type="SAM" id="MobiDB-lite"/>
    </source>
</evidence>
<evidence type="ECO:0000313" key="2">
    <source>
        <dbReference type="EMBL" id="BAD31395.1"/>
    </source>
</evidence>
<accession>Q69Q52</accession>
<evidence type="ECO:0000313" key="3">
    <source>
        <dbReference type="Proteomes" id="UP000000763"/>
    </source>
</evidence>
<feature type="compositionally biased region" description="Low complexity" evidence="1">
    <location>
        <begin position="53"/>
        <end position="63"/>
    </location>
</feature>
<dbReference type="AlphaFoldDB" id="Q69Q52"/>
<proteinExistence type="predicted"/>
<dbReference type="EMBL" id="AP005444">
    <property type="protein sequence ID" value="BAD31395.1"/>
    <property type="molecule type" value="Genomic_DNA"/>
</dbReference>
<sequence length="146" mass="15022">MAALGRAEWLPRGARPLAACALGCSCRVGPTPVDPTLQLQKIRSSWRLKPTFGKASKASGAHRAAAHGGGGGTGRARLSSKPASRQRPWWCSPAREEKQALAAGLTGETADGVAHKLANPGAATARCGDGSRGGGVRPEHGGKRQR</sequence>
<organism evidence="2 3">
    <name type="scientific">Oryza sativa subsp. japonica</name>
    <name type="common">Rice</name>
    <dbReference type="NCBI Taxonomy" id="39947"/>
    <lineage>
        <taxon>Eukaryota</taxon>
        <taxon>Viridiplantae</taxon>
        <taxon>Streptophyta</taxon>
        <taxon>Embryophyta</taxon>
        <taxon>Tracheophyta</taxon>
        <taxon>Spermatophyta</taxon>
        <taxon>Magnoliopsida</taxon>
        <taxon>Liliopsida</taxon>
        <taxon>Poales</taxon>
        <taxon>Poaceae</taxon>
        <taxon>BOP clade</taxon>
        <taxon>Oryzoideae</taxon>
        <taxon>Oryzeae</taxon>
        <taxon>Oryzinae</taxon>
        <taxon>Oryza</taxon>
        <taxon>Oryza sativa</taxon>
    </lineage>
</organism>
<protein>
    <submittedName>
        <fullName evidence="2">Uncharacterized protein</fullName>
    </submittedName>
</protein>
<dbReference type="Proteomes" id="UP000000763">
    <property type="component" value="Chromosome 7"/>
</dbReference>
<feature type="region of interest" description="Disordered" evidence="1">
    <location>
        <begin position="122"/>
        <end position="146"/>
    </location>
</feature>
<name>Q69Q52_ORYSJ</name>
<gene>
    <name evidence="2" type="primary">P0011H01.29</name>
</gene>
<feature type="compositionally biased region" description="Basic and acidic residues" evidence="1">
    <location>
        <begin position="137"/>
        <end position="146"/>
    </location>
</feature>
<feature type="region of interest" description="Disordered" evidence="1">
    <location>
        <begin position="51"/>
        <end position="95"/>
    </location>
</feature>